<reference evidence="3 4" key="1">
    <citation type="submission" date="2021-06" db="EMBL/GenBank/DDBJ databases">
        <authorList>
            <person name="Kallberg Y."/>
            <person name="Tangrot J."/>
            <person name="Rosling A."/>
        </authorList>
    </citation>
    <scope>NUCLEOTIDE SEQUENCE [LARGE SCALE GENOMIC DNA]</scope>
    <source>
        <strain evidence="3 4">120-4 pot B 10/14</strain>
    </source>
</reference>
<dbReference type="Proteomes" id="UP000789901">
    <property type="component" value="Unassembled WGS sequence"/>
</dbReference>
<comment type="caution">
    <text evidence="3">The sequence shown here is derived from an EMBL/GenBank/DDBJ whole genome shotgun (WGS) entry which is preliminary data.</text>
</comment>
<keyword evidence="4" id="KW-1185">Reference proteome</keyword>
<dbReference type="InterPro" id="IPR018289">
    <property type="entry name" value="MULE_transposase_dom"/>
</dbReference>
<dbReference type="EMBL" id="CAJVQB010038794">
    <property type="protein sequence ID" value="CAG8826655.1"/>
    <property type="molecule type" value="Genomic_DNA"/>
</dbReference>
<sequence length="452" mass="52486">MPLLVICSIDRFGSTYPLAFALVYSETVDFYCSVMQQLNKVLIELTGNAQVATIITDRELALMRAISQEFSYTRHQLYTWHIFKNIRSKFKKLDDFDEFIKIIQKLAYDNNLENYQIDQEITKHINDSSNLDLENLRLVCSQFTFESFVKPQDNLVKSGTYEILENNNSTYNVMQIDNKVNTMYIVSIGTPNICTCLYPQCTRTPCQHIISVYLSFLHTCVLSSEIHQRWHVKHYLMQQVSIHVIENSKVPELLPSNSNTTHKSIFKTINIENLSYDDIKMLIVKRECGRLQNNKLSHSFSTYSYSSISQDMILYVYNPISDGHCGFRSLAVALFKDEKKWQDIKVTMKDQLTKQKELYNNKLGYNIDQLMAVLTCIEPICSWEFWFYSSECAQLASDTFNVPIVVFGADPEASLYFLPYNQKPGRRKKPIILQWEGQNHIVLVQIKSNNNA</sequence>
<feature type="domain" description="SWIM-type" evidence="2">
    <location>
        <begin position="184"/>
        <end position="217"/>
    </location>
</feature>
<evidence type="ECO:0000259" key="2">
    <source>
        <dbReference type="PROSITE" id="PS50966"/>
    </source>
</evidence>
<name>A0ABN7WC07_GIGMA</name>
<dbReference type="InterPro" id="IPR007527">
    <property type="entry name" value="Znf_SWIM"/>
</dbReference>
<evidence type="ECO:0000256" key="1">
    <source>
        <dbReference type="PROSITE-ProRule" id="PRU00325"/>
    </source>
</evidence>
<evidence type="ECO:0000313" key="3">
    <source>
        <dbReference type="EMBL" id="CAG8826655.1"/>
    </source>
</evidence>
<protein>
    <submittedName>
        <fullName evidence="3">17364_t:CDS:1</fullName>
    </submittedName>
</protein>
<organism evidence="3 4">
    <name type="scientific">Gigaspora margarita</name>
    <dbReference type="NCBI Taxonomy" id="4874"/>
    <lineage>
        <taxon>Eukaryota</taxon>
        <taxon>Fungi</taxon>
        <taxon>Fungi incertae sedis</taxon>
        <taxon>Mucoromycota</taxon>
        <taxon>Glomeromycotina</taxon>
        <taxon>Glomeromycetes</taxon>
        <taxon>Diversisporales</taxon>
        <taxon>Gigasporaceae</taxon>
        <taxon>Gigaspora</taxon>
    </lineage>
</organism>
<keyword evidence="1" id="KW-0479">Metal-binding</keyword>
<dbReference type="PROSITE" id="PS50966">
    <property type="entry name" value="ZF_SWIM"/>
    <property type="match status" value="1"/>
</dbReference>
<keyword evidence="1" id="KW-0862">Zinc</keyword>
<dbReference type="Gene3D" id="3.90.70.80">
    <property type="match status" value="1"/>
</dbReference>
<gene>
    <name evidence="3" type="ORF">GMARGA_LOCUS29184</name>
</gene>
<keyword evidence="1" id="KW-0863">Zinc-finger</keyword>
<proteinExistence type="predicted"/>
<accession>A0ABN7WC07</accession>
<dbReference type="PANTHER" id="PTHR47718:SF3">
    <property type="entry name" value="PROTEIN FAR1-RELATED SEQUENCE 5-LIKE"/>
    <property type="match status" value="1"/>
</dbReference>
<evidence type="ECO:0000313" key="4">
    <source>
        <dbReference type="Proteomes" id="UP000789901"/>
    </source>
</evidence>
<dbReference type="CDD" id="cd22744">
    <property type="entry name" value="OTU"/>
    <property type="match status" value="1"/>
</dbReference>
<dbReference type="Pfam" id="PF10551">
    <property type="entry name" value="MULE"/>
    <property type="match status" value="1"/>
</dbReference>
<dbReference type="PANTHER" id="PTHR47718">
    <property type="entry name" value="OS01G0519700 PROTEIN"/>
    <property type="match status" value="1"/>
</dbReference>